<evidence type="ECO:0008006" key="3">
    <source>
        <dbReference type="Google" id="ProtNLM"/>
    </source>
</evidence>
<sequence length="252" mass="28416">MKLIVVSLAVTLLLLNCKKSMQVTEPKAELASNKLPATVVTGNGESSHFLYNAQGQLLAHTNGTAVHYYKPGSDHFLTLSNKASNSKIVYRNSQRDASGRIVKLTKYAEDEGESSIEFMYTDEGYLERQRIVFAGTTDVQEYLYYYTDGNLQKILEHKSQELVSTVFFEYDKKRRNAIKIDLFDIKQIGFVTDEQFGKQSRNLVKNVKAVASGEQTGVAFQYLYSSDSNDGIQSISIEANNKVLKKYNLIFL</sequence>
<dbReference type="EMBL" id="CP060007">
    <property type="protein sequence ID" value="QNA45265.1"/>
    <property type="molecule type" value="Genomic_DNA"/>
</dbReference>
<organism evidence="1 2">
    <name type="scientific">Lacibacter sediminis</name>
    <dbReference type="NCBI Taxonomy" id="2760713"/>
    <lineage>
        <taxon>Bacteria</taxon>
        <taxon>Pseudomonadati</taxon>
        <taxon>Bacteroidota</taxon>
        <taxon>Chitinophagia</taxon>
        <taxon>Chitinophagales</taxon>
        <taxon>Chitinophagaceae</taxon>
        <taxon>Lacibacter</taxon>
    </lineage>
</organism>
<reference evidence="2" key="1">
    <citation type="submission" date="2020-08" db="EMBL/GenBank/DDBJ databases">
        <title>Lacibacter sp. S13-6-6 genome sequencing.</title>
        <authorList>
            <person name="Jin L."/>
        </authorList>
    </citation>
    <scope>NUCLEOTIDE SEQUENCE [LARGE SCALE GENOMIC DNA]</scope>
    <source>
        <strain evidence="2">S13-6-6</strain>
    </source>
</reference>
<dbReference type="RefSeq" id="WP_182804165.1">
    <property type="nucleotide sequence ID" value="NZ_CP060007.1"/>
</dbReference>
<dbReference type="AlphaFoldDB" id="A0A7G5XIG2"/>
<gene>
    <name evidence="1" type="ORF">H4075_03420</name>
</gene>
<keyword evidence="2" id="KW-1185">Reference proteome</keyword>
<dbReference type="Gene3D" id="2.180.10.10">
    <property type="entry name" value="RHS repeat-associated core"/>
    <property type="match status" value="1"/>
</dbReference>
<evidence type="ECO:0000313" key="2">
    <source>
        <dbReference type="Proteomes" id="UP000515344"/>
    </source>
</evidence>
<accession>A0A7G5XIG2</accession>
<evidence type="ECO:0000313" key="1">
    <source>
        <dbReference type="EMBL" id="QNA45265.1"/>
    </source>
</evidence>
<dbReference type="Proteomes" id="UP000515344">
    <property type="component" value="Chromosome"/>
</dbReference>
<proteinExistence type="predicted"/>
<protein>
    <recommendedName>
        <fullName evidence="3">DUF4595 domain-containing protein</fullName>
    </recommendedName>
</protein>
<dbReference type="KEGG" id="lacs:H4075_03420"/>
<name>A0A7G5XIG2_9BACT</name>